<feature type="domain" description="Alpha-L-arabinofuranosidase B arabinose-binding" evidence="3">
    <location>
        <begin position="428"/>
        <end position="559"/>
    </location>
</feature>
<organism evidence="5 6">
    <name type="scientific">Streptomyces himalayensis subsp. himalayensis</name>
    <dbReference type="NCBI Taxonomy" id="2756131"/>
    <lineage>
        <taxon>Bacteria</taxon>
        <taxon>Bacillati</taxon>
        <taxon>Actinomycetota</taxon>
        <taxon>Actinomycetes</taxon>
        <taxon>Kitasatosporales</taxon>
        <taxon>Streptomycetaceae</taxon>
        <taxon>Streptomyces</taxon>
        <taxon>Streptomyces himalayensis</taxon>
    </lineage>
</organism>
<dbReference type="SUPFAM" id="SSF48230">
    <property type="entry name" value="Chondroitin AC/alginate lyase"/>
    <property type="match status" value="1"/>
</dbReference>
<feature type="domain" description="Alginate lyase" evidence="4">
    <location>
        <begin position="121"/>
        <end position="323"/>
    </location>
</feature>
<dbReference type="Pfam" id="PF05270">
    <property type="entry name" value="AbfB"/>
    <property type="match status" value="1"/>
</dbReference>
<sequence>MSRTNTHKAQSADGISRRGMLKAAGGLALASAAGTGAATLLGGTASAAPATFTHPGMLHTQADFDRMRAMVNAGYQPWKAGWDRLVANGHSAAGWTPRPQKMVFRGGSDPQNYPILYNDIHAAYQNALRWKVTGNTAHADTARDICNAWSGTLEGIGGGSEVVLLAGIYGYQFANVGEIMRGYPGFDLARFKAMMLTYFYPANHDFLNRTTNCWGHYWANWDLCSMASLMAIGILCDDPAKFDETVDYFYNGAGNGSLANAIPYVYNDVGLAQWQESGRDQAHSIMGIGLMGTICEMAWNQGVDLYAADDSRFRKACEYVARYNLGYDVPYTTYIWRNGPHCVETAQTVISESGRGQWRPVWERVYHHYAIRRGMAMPNTGDMVARVRPEGGGGDYGTTSGGFDELGFGTLAYARESGTATLPTGARSLQSVNLPTRYIRHQNYLGYLHEVTAASTTQVKQDATFTIVPGLAAPNGYSLRAANGQYLRHNNFRIRLAADDGTAAFRSDATFIPRPGTASGSVRLESSNFPGRFLRHRNYELWLDSYDATQLFRDDSSFRAVTPWA</sequence>
<keyword evidence="2" id="KW-0456">Lyase</keyword>
<protein>
    <submittedName>
        <fullName evidence="5">AbfB domain-containing protein</fullName>
    </submittedName>
</protein>
<dbReference type="InterPro" id="IPR006311">
    <property type="entry name" value="TAT_signal"/>
</dbReference>
<reference evidence="5 6" key="1">
    <citation type="submission" date="2020-07" db="EMBL/GenBank/DDBJ databases">
        <title>Streptomyces isolated from Indian soil.</title>
        <authorList>
            <person name="Mandal S."/>
            <person name="Maiti P.K."/>
        </authorList>
    </citation>
    <scope>NUCLEOTIDE SEQUENCE [LARGE SCALE GENOMIC DNA]</scope>
    <source>
        <strain evidence="5 6">PSKA28</strain>
    </source>
</reference>
<dbReference type="InterPro" id="IPR036195">
    <property type="entry name" value="AbfB_ABD_sf"/>
</dbReference>
<keyword evidence="1" id="KW-0732">Signal</keyword>
<dbReference type="InterPro" id="IPR008929">
    <property type="entry name" value="Chondroitin_lyas"/>
</dbReference>
<dbReference type="SUPFAM" id="SSF110221">
    <property type="entry name" value="AbfB domain"/>
    <property type="match status" value="1"/>
</dbReference>
<evidence type="ECO:0000313" key="6">
    <source>
        <dbReference type="Proteomes" id="UP000545761"/>
    </source>
</evidence>
<dbReference type="GO" id="GO:0016829">
    <property type="term" value="F:lyase activity"/>
    <property type="evidence" value="ECO:0007669"/>
    <property type="project" value="UniProtKB-KW"/>
</dbReference>
<dbReference type="GO" id="GO:0046373">
    <property type="term" value="P:L-arabinose metabolic process"/>
    <property type="evidence" value="ECO:0007669"/>
    <property type="project" value="InterPro"/>
</dbReference>
<dbReference type="AlphaFoldDB" id="A0A7W0DRY5"/>
<evidence type="ECO:0000259" key="4">
    <source>
        <dbReference type="Pfam" id="PF05426"/>
    </source>
</evidence>
<dbReference type="PROSITE" id="PS51318">
    <property type="entry name" value="TAT"/>
    <property type="match status" value="1"/>
</dbReference>
<dbReference type="EMBL" id="JACEHE010000025">
    <property type="protein sequence ID" value="MBA2950137.1"/>
    <property type="molecule type" value="Genomic_DNA"/>
</dbReference>
<dbReference type="InterPro" id="IPR007934">
    <property type="entry name" value="AbfB_ABD"/>
</dbReference>
<dbReference type="Proteomes" id="UP000545761">
    <property type="component" value="Unassembled WGS sequence"/>
</dbReference>
<dbReference type="GO" id="GO:0046556">
    <property type="term" value="F:alpha-L-arabinofuranosidase activity"/>
    <property type="evidence" value="ECO:0007669"/>
    <property type="project" value="InterPro"/>
</dbReference>
<dbReference type="Gene3D" id="1.50.10.100">
    <property type="entry name" value="Chondroitin AC/alginate lyase"/>
    <property type="match status" value="1"/>
</dbReference>
<dbReference type="InterPro" id="IPR008397">
    <property type="entry name" value="Alginate_lyase_dom"/>
</dbReference>
<evidence type="ECO:0000256" key="1">
    <source>
        <dbReference type="ARBA" id="ARBA00022729"/>
    </source>
</evidence>
<name>A0A7W0DRY5_9ACTN</name>
<dbReference type="RefSeq" id="WP_181661071.1">
    <property type="nucleotide sequence ID" value="NZ_JACEHE010000025.1"/>
</dbReference>
<accession>A0A7W0DRY5</accession>
<evidence type="ECO:0000313" key="5">
    <source>
        <dbReference type="EMBL" id="MBA2950137.1"/>
    </source>
</evidence>
<comment type="caution">
    <text evidence="5">The sequence shown here is derived from an EMBL/GenBank/DDBJ whole genome shotgun (WGS) entry which is preliminary data.</text>
</comment>
<evidence type="ECO:0000256" key="2">
    <source>
        <dbReference type="ARBA" id="ARBA00023239"/>
    </source>
</evidence>
<dbReference type="Pfam" id="PF05426">
    <property type="entry name" value="Alginate_lyase"/>
    <property type="match status" value="1"/>
</dbReference>
<gene>
    <name evidence="5" type="ORF">H1D24_31150</name>
</gene>
<dbReference type="GO" id="GO:0042597">
    <property type="term" value="C:periplasmic space"/>
    <property type="evidence" value="ECO:0007669"/>
    <property type="project" value="InterPro"/>
</dbReference>
<dbReference type="CDD" id="cd23399">
    <property type="entry name" value="beta-trefoil_ABD_ABFB"/>
    <property type="match status" value="1"/>
</dbReference>
<proteinExistence type="predicted"/>
<dbReference type="Gene3D" id="2.80.10.50">
    <property type="match status" value="1"/>
</dbReference>
<evidence type="ECO:0000259" key="3">
    <source>
        <dbReference type="Pfam" id="PF05270"/>
    </source>
</evidence>